<dbReference type="InterPro" id="IPR050093">
    <property type="entry name" value="ABC_SmlMolc_Importer"/>
</dbReference>
<dbReference type="Pfam" id="PF00005">
    <property type="entry name" value="ABC_tran"/>
    <property type="match status" value="1"/>
</dbReference>
<keyword evidence="3 5" id="KW-0067">ATP-binding</keyword>
<dbReference type="GO" id="GO:0022857">
    <property type="term" value="F:transmembrane transporter activity"/>
    <property type="evidence" value="ECO:0007669"/>
    <property type="project" value="InterPro"/>
</dbReference>
<dbReference type="GO" id="GO:0005524">
    <property type="term" value="F:ATP binding"/>
    <property type="evidence" value="ECO:0007669"/>
    <property type="project" value="UniProtKB-KW"/>
</dbReference>
<keyword evidence="2" id="KW-0547">Nucleotide-binding</keyword>
<dbReference type="EMBL" id="JABEQF010000006">
    <property type="protein sequence ID" value="MBB2190286.1"/>
    <property type="molecule type" value="Genomic_DNA"/>
</dbReference>
<evidence type="ECO:0000256" key="1">
    <source>
        <dbReference type="ARBA" id="ARBA00022448"/>
    </source>
</evidence>
<evidence type="ECO:0000259" key="4">
    <source>
        <dbReference type="PROSITE" id="PS50893"/>
    </source>
</evidence>
<dbReference type="InterPro" id="IPR008995">
    <property type="entry name" value="Mo/tungstate-bd_C_term_dom"/>
</dbReference>
<dbReference type="InterPro" id="IPR017871">
    <property type="entry name" value="ABC_transporter-like_CS"/>
</dbReference>
<reference evidence="5 6" key="1">
    <citation type="submission" date="2020-04" db="EMBL/GenBank/DDBJ databases">
        <title>Description of novel Gluconacetobacter.</title>
        <authorList>
            <person name="Sombolestani A."/>
        </authorList>
    </citation>
    <scope>NUCLEOTIDE SEQUENCE [LARGE SCALE GENOMIC DNA]</scope>
    <source>
        <strain evidence="5 6">LMG 21311</strain>
    </source>
</reference>
<dbReference type="GO" id="GO:0016887">
    <property type="term" value="F:ATP hydrolysis activity"/>
    <property type="evidence" value="ECO:0007669"/>
    <property type="project" value="InterPro"/>
</dbReference>
<protein>
    <submittedName>
        <fullName evidence="5">ABC transporter ATP-binding protein</fullName>
    </submittedName>
</protein>
<proteinExistence type="predicted"/>
<dbReference type="InterPro" id="IPR013611">
    <property type="entry name" value="Transp-assoc_OB_typ2"/>
</dbReference>
<dbReference type="PANTHER" id="PTHR42781:SF4">
    <property type="entry name" value="SPERMIDINE_PUTRESCINE IMPORT ATP-BINDING PROTEIN POTA"/>
    <property type="match status" value="1"/>
</dbReference>
<dbReference type="GO" id="GO:0043190">
    <property type="term" value="C:ATP-binding cassette (ABC) transporter complex"/>
    <property type="evidence" value="ECO:0007669"/>
    <property type="project" value="InterPro"/>
</dbReference>
<dbReference type="GO" id="GO:0015697">
    <property type="term" value="P:quaternary ammonium group transport"/>
    <property type="evidence" value="ECO:0007669"/>
    <property type="project" value="UniProtKB-ARBA"/>
</dbReference>
<dbReference type="Gene3D" id="3.40.50.300">
    <property type="entry name" value="P-loop containing nucleotide triphosphate hydrolases"/>
    <property type="match status" value="1"/>
</dbReference>
<comment type="caution">
    <text evidence="5">The sequence shown here is derived from an EMBL/GenBank/DDBJ whole genome shotgun (WGS) entry which is preliminary data.</text>
</comment>
<gene>
    <name evidence="5" type="ORF">HLH34_09960</name>
</gene>
<dbReference type="Proteomes" id="UP000555756">
    <property type="component" value="Unassembled WGS sequence"/>
</dbReference>
<dbReference type="InterPro" id="IPR003439">
    <property type="entry name" value="ABC_transporter-like_ATP-bd"/>
</dbReference>
<dbReference type="FunFam" id="3.40.50.300:FF:000425">
    <property type="entry name" value="Probable ABC transporter, ATP-binding subunit"/>
    <property type="match status" value="1"/>
</dbReference>
<dbReference type="PROSITE" id="PS00211">
    <property type="entry name" value="ABC_TRANSPORTER_1"/>
    <property type="match status" value="1"/>
</dbReference>
<evidence type="ECO:0000313" key="5">
    <source>
        <dbReference type="EMBL" id="MBB2190286.1"/>
    </source>
</evidence>
<feature type="domain" description="ABC transporter" evidence="4">
    <location>
        <begin position="12"/>
        <end position="242"/>
    </location>
</feature>
<evidence type="ECO:0000256" key="2">
    <source>
        <dbReference type="ARBA" id="ARBA00022741"/>
    </source>
</evidence>
<keyword evidence="6" id="KW-1185">Reference proteome</keyword>
<dbReference type="InterPro" id="IPR027417">
    <property type="entry name" value="P-loop_NTPase"/>
</dbReference>
<dbReference type="PROSITE" id="PS50893">
    <property type="entry name" value="ABC_TRANSPORTER_2"/>
    <property type="match status" value="1"/>
</dbReference>
<dbReference type="SUPFAM" id="SSF50331">
    <property type="entry name" value="MOP-like"/>
    <property type="match status" value="1"/>
</dbReference>
<dbReference type="AlphaFoldDB" id="A0A7W4JSV5"/>
<dbReference type="RefSeq" id="WP_183119429.1">
    <property type="nucleotide sequence ID" value="NZ_JABEQF010000006.1"/>
</dbReference>
<sequence length="332" mass="36351">MTGQNTVLGKSVRLDAIRKSYGTTTVLRDLSLDIPAGCFCTLLGSSGSGKSTLLKLIAGFETPDAGVIRIGGNDVGKVPVNRRNIGMVFQNYALFPHMSVRHNVSFGLDMRRISPGESARRVDEALEMVGLDDLADRRPRDLSGGQQQRVALARALVIRPDILLMDEPLGALDRALRQTLQVQIRVIQKELGITVIFVTHDQEEALHMSDQIVLMRQGAIEQAGSPWELYRQPKNRFVASFLDECNYVELPSGPAGIRPARLRLGADARTQDHVMSGRVERVTFLGANMRVTARVGQADVVALVPTENEPDRFSVGQLVEIGFADADVMPIA</sequence>
<evidence type="ECO:0000256" key="3">
    <source>
        <dbReference type="ARBA" id="ARBA00022840"/>
    </source>
</evidence>
<organism evidence="5 6">
    <name type="scientific">Gluconacetobacter azotocaptans</name>
    <dbReference type="NCBI Taxonomy" id="142834"/>
    <lineage>
        <taxon>Bacteria</taxon>
        <taxon>Pseudomonadati</taxon>
        <taxon>Pseudomonadota</taxon>
        <taxon>Alphaproteobacteria</taxon>
        <taxon>Acetobacterales</taxon>
        <taxon>Acetobacteraceae</taxon>
        <taxon>Gluconacetobacter</taxon>
    </lineage>
</organism>
<accession>A0A7W4JSV5</accession>
<dbReference type="PANTHER" id="PTHR42781">
    <property type="entry name" value="SPERMIDINE/PUTRESCINE IMPORT ATP-BINDING PROTEIN POTA"/>
    <property type="match status" value="1"/>
</dbReference>
<keyword evidence="1" id="KW-0813">Transport</keyword>
<dbReference type="InterPro" id="IPR003593">
    <property type="entry name" value="AAA+_ATPase"/>
</dbReference>
<dbReference type="Pfam" id="PF08402">
    <property type="entry name" value="TOBE_2"/>
    <property type="match status" value="1"/>
</dbReference>
<evidence type="ECO:0000313" key="6">
    <source>
        <dbReference type="Proteomes" id="UP000555756"/>
    </source>
</evidence>
<dbReference type="SMART" id="SM00382">
    <property type="entry name" value="AAA"/>
    <property type="match status" value="1"/>
</dbReference>
<name>A0A7W4JSV5_9PROT</name>
<dbReference type="SUPFAM" id="SSF52540">
    <property type="entry name" value="P-loop containing nucleoside triphosphate hydrolases"/>
    <property type="match status" value="1"/>
</dbReference>